<protein>
    <submittedName>
        <fullName evidence="2">Extracellular solute-binding protein</fullName>
    </submittedName>
</protein>
<dbReference type="EMBL" id="JABBYC010000007">
    <property type="protein sequence ID" value="MBL0885949.1"/>
    <property type="molecule type" value="Genomic_DNA"/>
</dbReference>
<keyword evidence="1" id="KW-0732">Signal</keyword>
<comment type="caution">
    <text evidence="2">The sequence shown here is derived from an EMBL/GenBank/DDBJ whole genome shotgun (WGS) entry which is preliminary data.</text>
</comment>
<feature type="chain" id="PRO_5046584381" evidence="1">
    <location>
        <begin position="25"/>
        <end position="437"/>
    </location>
</feature>
<sequence length="437" mass="46058">MRTTTWSVRAAAAAGTLALTVGLAACGTAEGSGGTELSGGDVDLRVTWWGGDARHERTQEAIDAFEEKHPNIHVTGEFADWTGYWDKLATSTAGGNSPDVIQMDQLYLASYADRGALADLGALPQLTTSGLDDPVLGMGRSGDTLYGMPVSTTAFGLLVNQDVLADLGIELPDTDTWTWDEFDAFARSVSEKSGGRTVGITPWNNEYSLQLAARQAGDELFADGDVAIDPATLEQYFQRALDWTKDGAAQSASQFAEQASASLDQQDFATGKTAMIFSQVTQLTAYAAAAGGANVTIAALPADGADGSGYQYLKPGMYWSVSARSAHPAEAALFVDFMVNDPQAGAILGTERGLPANPEILASIADGLTDDEKKAVDYSDSLAPQLGDAPEIVPNGASETDTLILRYLQDVLFEERTPAEAAEGFIDELRSAVDAAK</sequence>
<dbReference type="InterPro" id="IPR006059">
    <property type="entry name" value="SBP"/>
</dbReference>
<name>A0ABS1LIH8_9MICO</name>
<dbReference type="Proteomes" id="UP000675409">
    <property type="component" value="Unassembled WGS sequence"/>
</dbReference>
<dbReference type="PROSITE" id="PS51257">
    <property type="entry name" value="PROKAR_LIPOPROTEIN"/>
    <property type="match status" value="1"/>
</dbReference>
<keyword evidence="3" id="KW-1185">Reference proteome</keyword>
<reference evidence="2 3" key="1">
    <citation type="journal article" date="2021" name="Arch. Microbiol.">
        <title>Myceligenerans indicum sp. nov., an actinobacterium isolated from mangrove sediment of Sundarbans, India.</title>
        <authorList>
            <person name="Asha K."/>
            <person name="Bhadury P."/>
        </authorList>
    </citation>
    <scope>NUCLEOTIDE SEQUENCE [LARGE SCALE GENOMIC DNA]</scope>
    <source>
        <strain evidence="2 3">I2</strain>
    </source>
</reference>
<dbReference type="PANTHER" id="PTHR43649">
    <property type="entry name" value="ARABINOSE-BINDING PROTEIN-RELATED"/>
    <property type="match status" value="1"/>
</dbReference>
<dbReference type="RefSeq" id="WP_201845795.1">
    <property type="nucleotide sequence ID" value="NZ_JABBYC010000007.1"/>
</dbReference>
<dbReference type="PANTHER" id="PTHR43649:SF11">
    <property type="entry name" value="ABC TRANSPORTER SUBSTRATE-BINDING PROTEIN YESO-RELATED"/>
    <property type="match status" value="1"/>
</dbReference>
<dbReference type="Gene3D" id="3.40.190.10">
    <property type="entry name" value="Periplasmic binding protein-like II"/>
    <property type="match status" value="2"/>
</dbReference>
<gene>
    <name evidence="2" type="ORF">HGK34_06610</name>
</gene>
<proteinExistence type="predicted"/>
<dbReference type="Pfam" id="PF01547">
    <property type="entry name" value="SBP_bac_1"/>
    <property type="match status" value="1"/>
</dbReference>
<accession>A0ABS1LIH8</accession>
<dbReference type="SUPFAM" id="SSF53850">
    <property type="entry name" value="Periplasmic binding protein-like II"/>
    <property type="match status" value="1"/>
</dbReference>
<evidence type="ECO:0000313" key="2">
    <source>
        <dbReference type="EMBL" id="MBL0885949.1"/>
    </source>
</evidence>
<organism evidence="2 3">
    <name type="scientific">Myceligenerans indicum</name>
    <dbReference type="NCBI Taxonomy" id="2593663"/>
    <lineage>
        <taxon>Bacteria</taxon>
        <taxon>Bacillati</taxon>
        <taxon>Actinomycetota</taxon>
        <taxon>Actinomycetes</taxon>
        <taxon>Micrococcales</taxon>
        <taxon>Promicromonosporaceae</taxon>
        <taxon>Myceligenerans</taxon>
    </lineage>
</organism>
<evidence type="ECO:0000313" key="3">
    <source>
        <dbReference type="Proteomes" id="UP000675409"/>
    </source>
</evidence>
<evidence type="ECO:0000256" key="1">
    <source>
        <dbReference type="SAM" id="SignalP"/>
    </source>
</evidence>
<dbReference type="InterPro" id="IPR050490">
    <property type="entry name" value="Bact_solute-bd_prot1"/>
</dbReference>
<feature type="signal peptide" evidence="1">
    <location>
        <begin position="1"/>
        <end position="24"/>
    </location>
</feature>